<feature type="region of interest" description="Disordered" evidence="1">
    <location>
        <begin position="1"/>
        <end position="113"/>
    </location>
</feature>
<gene>
    <name evidence="2" type="ORF">GPECTOR_37g234</name>
</gene>
<name>A0A150GBM7_GONPE</name>
<reference evidence="3" key="1">
    <citation type="journal article" date="2016" name="Nat. Commun.">
        <title>The Gonium pectorale genome demonstrates co-option of cell cycle regulation during the evolution of multicellularity.</title>
        <authorList>
            <person name="Hanschen E.R."/>
            <person name="Marriage T.N."/>
            <person name="Ferris P.J."/>
            <person name="Hamaji T."/>
            <person name="Toyoda A."/>
            <person name="Fujiyama A."/>
            <person name="Neme R."/>
            <person name="Noguchi H."/>
            <person name="Minakuchi Y."/>
            <person name="Suzuki M."/>
            <person name="Kawai-Toyooka H."/>
            <person name="Smith D.R."/>
            <person name="Sparks H."/>
            <person name="Anderson J."/>
            <person name="Bakaric R."/>
            <person name="Luria V."/>
            <person name="Karger A."/>
            <person name="Kirschner M.W."/>
            <person name="Durand P.M."/>
            <person name="Michod R.E."/>
            <person name="Nozaki H."/>
            <person name="Olson B.J."/>
        </authorList>
    </citation>
    <scope>NUCLEOTIDE SEQUENCE [LARGE SCALE GENOMIC DNA]</scope>
    <source>
        <strain evidence="3">NIES-2863</strain>
    </source>
</reference>
<dbReference type="AlphaFoldDB" id="A0A150GBM7"/>
<comment type="caution">
    <text evidence="2">The sequence shown here is derived from an EMBL/GenBank/DDBJ whole genome shotgun (WGS) entry which is preliminary data.</text>
</comment>
<evidence type="ECO:0000313" key="3">
    <source>
        <dbReference type="Proteomes" id="UP000075714"/>
    </source>
</evidence>
<dbReference type="Proteomes" id="UP000075714">
    <property type="component" value="Unassembled WGS sequence"/>
</dbReference>
<accession>A0A150GBM7</accession>
<dbReference type="OrthoDB" id="538819at2759"/>
<protein>
    <submittedName>
        <fullName evidence="2">Uncharacterized protein</fullName>
    </submittedName>
</protein>
<feature type="compositionally biased region" description="Acidic residues" evidence="1">
    <location>
        <begin position="100"/>
        <end position="113"/>
    </location>
</feature>
<evidence type="ECO:0000313" key="2">
    <source>
        <dbReference type="EMBL" id="KXZ47228.1"/>
    </source>
</evidence>
<organism evidence="2 3">
    <name type="scientific">Gonium pectorale</name>
    <name type="common">Green alga</name>
    <dbReference type="NCBI Taxonomy" id="33097"/>
    <lineage>
        <taxon>Eukaryota</taxon>
        <taxon>Viridiplantae</taxon>
        <taxon>Chlorophyta</taxon>
        <taxon>core chlorophytes</taxon>
        <taxon>Chlorophyceae</taxon>
        <taxon>CS clade</taxon>
        <taxon>Chlamydomonadales</taxon>
        <taxon>Volvocaceae</taxon>
        <taxon>Gonium</taxon>
    </lineage>
</organism>
<proteinExistence type="predicted"/>
<dbReference type="EMBL" id="LSYV01000038">
    <property type="protein sequence ID" value="KXZ47228.1"/>
    <property type="molecule type" value="Genomic_DNA"/>
</dbReference>
<keyword evidence="3" id="KW-1185">Reference proteome</keyword>
<sequence>MAPAVEPRSYDSSSGGAETSIPAPGPQPSRAPADAIRSVGSLGSAHAPTPLTRTNPLATLAKLPRPVTAPPPPAARADERSAAALEQRSGGARRRQDSGEVSDEGSDEVDEEAEVFGNLKTSLVWDCSGRRLCLSARQYVETPRKLEVKARGMLDSASGAAGGRAGSGSRIRIRNSDPGSGDVALGGSLRLKAVHYGLTGGQDLRLALGLDFQHDEAGRLRRMPYVHVSDGKLSARLQNRRWQILYSMM</sequence>
<evidence type="ECO:0000256" key="1">
    <source>
        <dbReference type="SAM" id="MobiDB-lite"/>
    </source>
</evidence>